<sequence>MSNNTKNFILSKLAQKLNFFEGLSLYKCYQELNKPLTELKNTNFCVNISFSELYNPDIVKLLKKLFRNLELLQKPEGGFADAISKSKDKVCIYLKYWFYDQLIVNDFNEFEINLLFDFLEKHKNGCMKKKSSEKTCNFYKLSLKDINEIKNLYDYIEFLNHDDMKIYDEISKDHEWVSYFKKGLDLYKISKIRCSSSKYNKYCYEFNEFAKAYKEKSPYFACKEKLLYSLYNKDITLTGQSLQDNSPGETLDPVLYKLLEKDNLVNKIKLHSFYESLKRHGETSTSDGCAPFNEYYIKEKTSICNLFEHVNSILKKWDNSYVNHLELSSNKICDYLNYWLYGKLLDIGATPCDIEIFFFLFIKYVIDNSEIKNHWYRENSYGFSKEELGNKKKLFDFLEYYKEIRGKLNENMNNNQKSYCDYIEAIFQLYKNMVENNDLHVYTEELRIFRKKFMGTGELDFLNRKCPNMCLDSVFNVKHKTLCPLEEIPSIESEEKDLIFCENIESFNIRQDILEDHEKVYIFQDLPTYSVYKELDEEVNTDNYYNICSNLLLHSKTHCGIYGLCMKLARNLKALSKMKNKERNNRCEYITHWIYEKIWKVLNIDMNSSYDTYVLREFFGVAYDILYKLDIFDCFYGTDNINWKEKKENKYLHDFFKNYFKISSEDNSNLGKRTIYCDYIAFINTLYGKYISKCCYCFNSGYCWDNCLDYFKCDESYNPYHLFEKLKCKEIDKFTVGLKKVGKPLPFDDHVIQLTKNSGKKKETPLLKLEEKESFSIPEKVCDKITCDPFYVAAIGAFGLMGTFLMFFIFYKFTPLGSYFNNGDARKKKSYLENLERQFFEDDVQLNNDNGQNRRIRLAYHQA</sequence>
<evidence type="ECO:0000313" key="2">
    <source>
        <dbReference type="EMBL" id="SBS91054.1"/>
    </source>
</evidence>
<gene>
    <name evidence="2" type="ORF">POVCU2_0065130</name>
</gene>
<dbReference type="AlphaFoldDB" id="A0A1A8WDS0"/>
<accession>A0A1A8WDS0</accession>
<keyword evidence="1" id="KW-0812">Transmembrane</keyword>
<organism evidence="2 3">
    <name type="scientific">Plasmodium ovale curtisi</name>
    <dbReference type="NCBI Taxonomy" id="864141"/>
    <lineage>
        <taxon>Eukaryota</taxon>
        <taxon>Sar</taxon>
        <taxon>Alveolata</taxon>
        <taxon>Apicomplexa</taxon>
        <taxon>Aconoidasida</taxon>
        <taxon>Haemosporida</taxon>
        <taxon>Plasmodiidae</taxon>
        <taxon>Plasmodium</taxon>
        <taxon>Plasmodium (Plasmodium)</taxon>
    </lineage>
</organism>
<reference evidence="3" key="1">
    <citation type="submission" date="2016-05" db="EMBL/GenBank/DDBJ databases">
        <authorList>
            <person name="Naeem Raeece"/>
        </authorList>
    </citation>
    <scope>NUCLEOTIDE SEQUENCE [LARGE SCALE GENOMIC DNA]</scope>
</reference>
<evidence type="ECO:0000313" key="3">
    <source>
        <dbReference type="Proteomes" id="UP000078560"/>
    </source>
</evidence>
<dbReference type="InterPro" id="IPR008780">
    <property type="entry name" value="Plasmodium_Vir"/>
</dbReference>
<protein>
    <submittedName>
        <fullName evidence="2">PIR Superfamily Protein</fullName>
    </submittedName>
</protein>
<feature type="transmembrane region" description="Helical" evidence="1">
    <location>
        <begin position="790"/>
        <end position="811"/>
    </location>
</feature>
<proteinExistence type="predicted"/>
<dbReference type="Pfam" id="PF05795">
    <property type="entry name" value="Plasmodium_Vir"/>
    <property type="match status" value="3"/>
</dbReference>
<name>A0A1A8WDS0_PLAOA</name>
<keyword evidence="1" id="KW-1133">Transmembrane helix</keyword>
<dbReference type="EMBL" id="FLQU01001027">
    <property type="protein sequence ID" value="SBS91054.1"/>
    <property type="molecule type" value="Genomic_DNA"/>
</dbReference>
<dbReference type="Proteomes" id="UP000078560">
    <property type="component" value="Unassembled WGS sequence"/>
</dbReference>
<evidence type="ECO:0000256" key="1">
    <source>
        <dbReference type="SAM" id="Phobius"/>
    </source>
</evidence>
<keyword evidence="1" id="KW-0472">Membrane</keyword>